<name>A0A5N1BPW7_9LACT</name>
<evidence type="ECO:0000313" key="3">
    <source>
        <dbReference type="Proteomes" id="UP000326476"/>
    </source>
</evidence>
<proteinExistence type="predicted"/>
<dbReference type="SUPFAM" id="SSF51726">
    <property type="entry name" value="UROD/MetE-like"/>
    <property type="match status" value="1"/>
</dbReference>
<dbReference type="EMBL" id="VYVN01000009">
    <property type="protein sequence ID" value="KAA9240382.1"/>
    <property type="molecule type" value="Genomic_DNA"/>
</dbReference>
<dbReference type="GO" id="GO:0004853">
    <property type="term" value="F:uroporphyrinogen decarboxylase activity"/>
    <property type="evidence" value="ECO:0007669"/>
    <property type="project" value="InterPro"/>
</dbReference>
<reference evidence="3" key="1">
    <citation type="submission" date="2019-09" db="EMBL/GenBank/DDBJ databases">
        <title>Draft genome sequence assemblies of isolates from the urinary tract.</title>
        <authorList>
            <person name="Mores C.R."/>
            <person name="Putonti C."/>
            <person name="Wolfe A.J."/>
        </authorList>
    </citation>
    <scope>NUCLEOTIDE SEQUENCE [LARGE SCALE GENOMIC DNA]</scope>
    <source>
        <strain evidence="3">UMB8614</strain>
    </source>
</reference>
<dbReference type="GO" id="GO:0006779">
    <property type="term" value="P:porphyrin-containing compound biosynthetic process"/>
    <property type="evidence" value="ECO:0007669"/>
    <property type="project" value="InterPro"/>
</dbReference>
<evidence type="ECO:0000313" key="2">
    <source>
        <dbReference type="EMBL" id="KAA9240382.1"/>
    </source>
</evidence>
<gene>
    <name evidence="2" type="ORF">F6I34_04840</name>
</gene>
<dbReference type="Proteomes" id="UP000326476">
    <property type="component" value="Unassembled WGS sequence"/>
</dbReference>
<feature type="domain" description="Uroporphyrinogen decarboxylase (URO-D)" evidence="1">
    <location>
        <begin position="32"/>
        <end position="323"/>
    </location>
</feature>
<dbReference type="Gene3D" id="3.20.20.210">
    <property type="match status" value="1"/>
</dbReference>
<comment type="caution">
    <text evidence="2">The sequence shown here is derived from an EMBL/GenBank/DDBJ whole genome shotgun (WGS) entry which is preliminary data.</text>
</comment>
<accession>A0A5N1BPW7</accession>
<dbReference type="Pfam" id="PF01208">
    <property type="entry name" value="URO-D"/>
    <property type="match status" value="1"/>
</dbReference>
<keyword evidence="3" id="KW-1185">Reference proteome</keyword>
<sequence length="345" mass="39687">MNIMEKTKMSKIELIKKVINKEVTDYVPFSFKSHLPEVDHDPVKYAQALAEKVHQYDLDYAGHSSNGLFTVEDYVDEVDHSPVYKGGVSIVVKTPYNQPADLKKLPHDLDISTPSYQRELKSLTYLLDRLGDQVPVTVISFSPLTILDKLTKGRAVEFIRSGENELIHQTLENLTNVQAQYVQAALDLGAAGVYLASQFVRYDRVTKEEYLEFGKPYDLKILEAAKAGWFNSFHAHGTDIMFDLIKDYPIQVFNWHAFESLPSVEEVFKYSDFVLNCGVDRFSFNDFNRNLIRNQIYQIYKATKGQRLLFSPSCGTNSFFDPELIYYIKEVKAETDRLFNLRTKP</sequence>
<evidence type="ECO:0000259" key="1">
    <source>
        <dbReference type="Pfam" id="PF01208"/>
    </source>
</evidence>
<dbReference type="InterPro" id="IPR000257">
    <property type="entry name" value="Uroporphyrinogen_deCOase"/>
</dbReference>
<dbReference type="InterPro" id="IPR038071">
    <property type="entry name" value="UROD/MetE-like_sf"/>
</dbReference>
<dbReference type="AlphaFoldDB" id="A0A5N1BPW7"/>
<protein>
    <submittedName>
        <fullName evidence="2">Uroporphyrinogen decarboxylase</fullName>
    </submittedName>
</protein>
<organism evidence="2 3">
    <name type="scientific">Aerococcus tenax</name>
    <dbReference type="NCBI Taxonomy" id="3078812"/>
    <lineage>
        <taxon>Bacteria</taxon>
        <taxon>Bacillati</taxon>
        <taxon>Bacillota</taxon>
        <taxon>Bacilli</taxon>
        <taxon>Lactobacillales</taxon>
        <taxon>Aerococcaceae</taxon>
        <taxon>Aerococcus</taxon>
    </lineage>
</organism>